<evidence type="ECO:0000313" key="2">
    <source>
        <dbReference type="EMBL" id="MBB4859178.1"/>
    </source>
</evidence>
<reference evidence="2 3" key="1">
    <citation type="submission" date="2020-08" db="EMBL/GenBank/DDBJ databases">
        <title>Functional genomics of gut bacteria from endangered species of beetles.</title>
        <authorList>
            <person name="Carlos-Shanley C."/>
        </authorList>
    </citation>
    <scope>NUCLEOTIDE SEQUENCE [LARGE SCALE GENOMIC DNA]</scope>
    <source>
        <strain evidence="2 3">S00245</strain>
    </source>
</reference>
<feature type="domain" description="DeoxyPurine in DNA protein A" evidence="1">
    <location>
        <begin position="63"/>
        <end position="250"/>
    </location>
</feature>
<dbReference type="InterPro" id="IPR055645">
    <property type="entry name" value="DpdA"/>
</dbReference>
<proteinExistence type="predicted"/>
<comment type="caution">
    <text evidence="2">The sequence shown here is derived from an EMBL/GenBank/DDBJ whole genome shotgun (WGS) entry which is preliminary data.</text>
</comment>
<gene>
    <name evidence="2" type="ORF">HNO88_002507</name>
</gene>
<dbReference type="EMBL" id="JACHLR010000010">
    <property type="protein sequence ID" value="MBB4859178.1"/>
    <property type="molecule type" value="Genomic_DNA"/>
</dbReference>
<dbReference type="InterPro" id="IPR036511">
    <property type="entry name" value="TGT-like_sf"/>
</dbReference>
<dbReference type="Pfam" id="PF23859">
    <property type="entry name" value="DpdA"/>
    <property type="match status" value="1"/>
</dbReference>
<dbReference type="AlphaFoldDB" id="A0A7W7NW51"/>
<dbReference type="GO" id="GO:0006400">
    <property type="term" value="P:tRNA modification"/>
    <property type="evidence" value="ECO:0007669"/>
    <property type="project" value="InterPro"/>
</dbReference>
<name>A0A7W7NW51_9SPHN</name>
<dbReference type="SUPFAM" id="SSF51713">
    <property type="entry name" value="tRNA-guanine transglycosylase"/>
    <property type="match status" value="1"/>
</dbReference>
<organism evidence="2 3">
    <name type="scientific">Novosphingobium chloroacetimidivorans</name>
    <dbReference type="NCBI Taxonomy" id="1428314"/>
    <lineage>
        <taxon>Bacteria</taxon>
        <taxon>Pseudomonadati</taxon>
        <taxon>Pseudomonadota</taxon>
        <taxon>Alphaproteobacteria</taxon>
        <taxon>Sphingomonadales</taxon>
        <taxon>Sphingomonadaceae</taxon>
        <taxon>Novosphingobium</taxon>
    </lineage>
</organism>
<sequence length="325" mass="36106">MSIEIIVGLPHLSDGPILRRARTMQVPALISANCLSRWRRHEGWRQWSGWRLASLANARGLRSLDLDSGGYVAMVTYGGIPWTVDDYMALASSFPFRRFASLDYCTEAGVARDREEVLDRLSRTIRANRDCRERTNDLGIEDRLMPVLQGRAPSDYERCADALAWSLASGKVVGVGSMCRRHIHGPDGLVAVFEHLDRILPDGVMLHGFGVKGTALSYLKGLEHRIASIDSQAYGVSARQDALERGVSKSDALVADHLERWTAAQRYRAAAPARATQSELALPPPEPSHNDRWEAAIATAREQIRSLIEEGQLDHDEVTASWVQE</sequence>
<keyword evidence="3" id="KW-1185">Reference proteome</keyword>
<dbReference type="Proteomes" id="UP000555448">
    <property type="component" value="Unassembled WGS sequence"/>
</dbReference>
<dbReference type="Gene3D" id="3.20.20.105">
    <property type="entry name" value="Queuine tRNA-ribosyltransferase-like"/>
    <property type="match status" value="1"/>
</dbReference>
<evidence type="ECO:0000313" key="3">
    <source>
        <dbReference type="Proteomes" id="UP000555448"/>
    </source>
</evidence>
<dbReference type="RefSeq" id="WP_184245561.1">
    <property type="nucleotide sequence ID" value="NZ_JACHLR010000010.1"/>
</dbReference>
<protein>
    <recommendedName>
        <fullName evidence="1">DeoxyPurine in DNA protein A domain-containing protein</fullName>
    </recommendedName>
</protein>
<evidence type="ECO:0000259" key="1">
    <source>
        <dbReference type="Pfam" id="PF23859"/>
    </source>
</evidence>
<accession>A0A7W7NW51</accession>